<dbReference type="RefSeq" id="WP_068705110.1">
    <property type="nucleotide sequence ID" value="NZ_BDCR01000004.1"/>
</dbReference>
<reference evidence="3" key="1">
    <citation type="submission" date="2016-04" db="EMBL/GenBank/DDBJ databases">
        <title>Draft genome sequence of Paludibacter jiangxiensis strain NM7.</title>
        <authorList>
            <person name="Qiu Y."/>
            <person name="Matsuura N."/>
            <person name="Ohashi A."/>
            <person name="Tourlousse M.D."/>
            <person name="Sekiguchi Y."/>
        </authorList>
    </citation>
    <scope>NUCLEOTIDE SEQUENCE [LARGE SCALE GENOMIC DNA]</scope>
    <source>
        <strain evidence="3">NM7</strain>
    </source>
</reference>
<dbReference type="STRING" id="681398.PJIAN_4225"/>
<sequence length="101" mass="11131">MNSALNLLLRLGIATSMQDREAVIDRISSVLEDKMGTDPDKAQKVGEKVLAGIEGLKDQLSIEQIISSLSHNDDAIEKRLDELTEAVNKLNANVEKLMKNK</sequence>
<keyword evidence="1" id="KW-0175">Coiled coil</keyword>
<accession>A0A161L8U5</accession>
<comment type="caution">
    <text evidence="2">The sequence shown here is derived from an EMBL/GenBank/DDBJ whole genome shotgun (WGS) entry which is preliminary data.</text>
</comment>
<dbReference type="EMBL" id="BDCR01000004">
    <property type="protein sequence ID" value="GAT63684.1"/>
    <property type="molecule type" value="Genomic_DNA"/>
</dbReference>
<evidence type="ECO:0000256" key="1">
    <source>
        <dbReference type="SAM" id="Coils"/>
    </source>
</evidence>
<dbReference type="Proteomes" id="UP000076586">
    <property type="component" value="Unassembled WGS sequence"/>
</dbReference>
<keyword evidence="3" id="KW-1185">Reference proteome</keyword>
<reference evidence="3" key="2">
    <citation type="journal article" date="2017" name="Genome Announc.">
        <title>Draft genome sequence of Paludibacter jiangxiensis NM7(T), a propionate-producing fermentative bacterium.</title>
        <authorList>
            <person name="Qiu Y.-L."/>
            <person name="Tourlousse D.M."/>
            <person name="Matsuura N."/>
            <person name="Ohashi A."/>
            <person name="Sekiguchi Y."/>
        </authorList>
    </citation>
    <scope>NUCLEOTIDE SEQUENCE [LARGE SCALE GENOMIC DNA]</scope>
    <source>
        <strain evidence="3">NM7</strain>
    </source>
</reference>
<organism evidence="2 3">
    <name type="scientific">Paludibacter jiangxiensis</name>
    <dbReference type="NCBI Taxonomy" id="681398"/>
    <lineage>
        <taxon>Bacteria</taxon>
        <taxon>Pseudomonadati</taxon>
        <taxon>Bacteroidota</taxon>
        <taxon>Bacteroidia</taxon>
        <taxon>Bacteroidales</taxon>
        <taxon>Paludibacteraceae</taxon>
        <taxon>Paludibacter</taxon>
    </lineage>
</organism>
<name>A0A161L8U5_9BACT</name>
<evidence type="ECO:0000313" key="2">
    <source>
        <dbReference type="EMBL" id="GAT63684.1"/>
    </source>
</evidence>
<protein>
    <submittedName>
        <fullName evidence="2">Uncharacterized protein</fullName>
    </submittedName>
</protein>
<gene>
    <name evidence="2" type="ORF">PJIAN_4225</name>
</gene>
<evidence type="ECO:0000313" key="3">
    <source>
        <dbReference type="Proteomes" id="UP000076586"/>
    </source>
</evidence>
<feature type="coiled-coil region" evidence="1">
    <location>
        <begin position="73"/>
        <end position="100"/>
    </location>
</feature>
<dbReference type="AlphaFoldDB" id="A0A161L8U5"/>
<proteinExistence type="predicted"/>